<dbReference type="GO" id="GO:0000977">
    <property type="term" value="F:RNA polymerase II transcription regulatory region sequence-specific DNA binding"/>
    <property type="evidence" value="ECO:0007669"/>
    <property type="project" value="TreeGrafter"/>
</dbReference>
<dbReference type="GO" id="GO:0005634">
    <property type="term" value="C:nucleus"/>
    <property type="evidence" value="ECO:0007669"/>
    <property type="project" value="TreeGrafter"/>
</dbReference>
<protein>
    <recommendedName>
        <fullName evidence="2">R3H domain-containing protein</fullName>
    </recommendedName>
</protein>
<feature type="compositionally biased region" description="Basic and acidic residues" evidence="1">
    <location>
        <begin position="450"/>
        <end position="471"/>
    </location>
</feature>
<dbReference type="GO" id="GO:0000122">
    <property type="term" value="P:negative regulation of transcription by RNA polymerase II"/>
    <property type="evidence" value="ECO:0007669"/>
    <property type="project" value="TreeGrafter"/>
</dbReference>
<reference evidence="3 4" key="1">
    <citation type="submission" date="2017-03" db="EMBL/GenBank/DDBJ databases">
        <title>Genomes of endolithic fungi from Antarctica.</title>
        <authorList>
            <person name="Coleine C."/>
            <person name="Masonjones S."/>
            <person name="Stajich J.E."/>
        </authorList>
    </citation>
    <scope>NUCLEOTIDE SEQUENCE [LARGE SCALE GENOMIC DNA]</scope>
    <source>
        <strain evidence="3 4">CCFEE 5311</strain>
    </source>
</reference>
<dbReference type="GO" id="GO:0000981">
    <property type="term" value="F:DNA-binding transcription factor activity, RNA polymerase II-specific"/>
    <property type="evidence" value="ECO:0007669"/>
    <property type="project" value="TreeGrafter"/>
</dbReference>
<feature type="compositionally biased region" description="Acidic residues" evidence="1">
    <location>
        <begin position="400"/>
        <end position="409"/>
    </location>
</feature>
<dbReference type="STRING" id="329885.A0A4U0UUP4"/>
<accession>A0A4U0UUP4</accession>
<organism evidence="3 4">
    <name type="scientific">Friedmanniomyces endolithicus</name>
    <dbReference type="NCBI Taxonomy" id="329885"/>
    <lineage>
        <taxon>Eukaryota</taxon>
        <taxon>Fungi</taxon>
        <taxon>Dikarya</taxon>
        <taxon>Ascomycota</taxon>
        <taxon>Pezizomycotina</taxon>
        <taxon>Dothideomycetes</taxon>
        <taxon>Dothideomycetidae</taxon>
        <taxon>Mycosphaerellales</taxon>
        <taxon>Teratosphaeriaceae</taxon>
        <taxon>Friedmanniomyces</taxon>
    </lineage>
</organism>
<evidence type="ECO:0000259" key="2">
    <source>
        <dbReference type="PROSITE" id="PS51061"/>
    </source>
</evidence>
<dbReference type="PANTHER" id="PTHR12360">
    <property type="entry name" value="NUCLEAR TRANSCRIPTION FACTOR, X-BOX BINDING 1 NFX1"/>
    <property type="match status" value="1"/>
</dbReference>
<evidence type="ECO:0000256" key="1">
    <source>
        <dbReference type="SAM" id="MobiDB-lite"/>
    </source>
</evidence>
<dbReference type="Pfam" id="PF01424">
    <property type="entry name" value="R3H"/>
    <property type="match status" value="1"/>
</dbReference>
<dbReference type="Proteomes" id="UP000310066">
    <property type="component" value="Unassembled WGS sequence"/>
</dbReference>
<comment type="caution">
    <text evidence="3">The sequence shown here is derived from an EMBL/GenBank/DDBJ whole genome shotgun (WGS) entry which is preliminary data.</text>
</comment>
<dbReference type="CDD" id="cd06008">
    <property type="entry name" value="NF-X1-zinc-finger"/>
    <property type="match status" value="1"/>
</dbReference>
<dbReference type="InterPro" id="IPR001374">
    <property type="entry name" value="R3H_dom"/>
</dbReference>
<dbReference type="AlphaFoldDB" id="A0A4U0UUP4"/>
<dbReference type="PANTHER" id="PTHR12360:SF12">
    <property type="entry name" value="TRANSCRIPTIONAL REPRESSOR NF-X1"/>
    <property type="match status" value="1"/>
</dbReference>
<dbReference type="OrthoDB" id="6512771at2759"/>
<name>A0A4U0UUP4_9PEZI</name>
<sequence length="568" mass="61235">MFDVARLNVCEEEDAHPCQQPCGKPKKVCGHPDENICHSPFSCKEDQPCHSKIFVTCACQAQKQEMKCNASKTSEGNNDKTLPCNEECARLERNRRLALALNIDQSSHQDGGDHIPYSTETLNLFAQHVKWSQTQEREFRVFATSDDEKRLRFKPMKARERAFVHALAEDFGLDSESMDPEPHRHVMVWKTPRFVSAPNKTLAEALRIRTGIASATASANVSDTEGAAKKVKASNEVGEPYNAFVISHPRFGLTVDELRTELAKLQSSALAFDVEFLPSDEVMLKASSKTLSAQLVDQILRSLKPALVAAITTRGFGSAQLCTTDTSLNILRRESDAPSGDGWSRVAAKKAASRFLTPNAGLGGTNSFAALQGGNKVTFAKKKPEKVKVKAKAAIVDDWEAAEQAEEDREGLKSGEEDGGAAVGTSVVDEAAGLPASAEIPALGPEDDGKDARPGEETEVYGDKSATKDEESATTVDEGAALDTEHEAQPGKESLTKGEEGSTKGEESSTKDEKSATKGEESATKGEESGTKGEKSAGTDDERVTLHAEHGTQPGETLSWAEEVEQAL</sequence>
<feature type="domain" description="R3H" evidence="2">
    <location>
        <begin position="129"/>
        <end position="192"/>
    </location>
</feature>
<dbReference type="Gene3D" id="3.30.1370.50">
    <property type="entry name" value="R3H-like domain"/>
    <property type="match status" value="1"/>
</dbReference>
<dbReference type="InterPro" id="IPR036867">
    <property type="entry name" value="R3H_dom_sf"/>
</dbReference>
<feature type="compositionally biased region" description="Basic and acidic residues" evidence="1">
    <location>
        <begin position="483"/>
        <end position="550"/>
    </location>
</feature>
<feature type="region of interest" description="Disordered" evidence="1">
    <location>
        <begin position="400"/>
        <end position="568"/>
    </location>
</feature>
<dbReference type="PROSITE" id="PS51061">
    <property type="entry name" value="R3H"/>
    <property type="match status" value="1"/>
</dbReference>
<evidence type="ECO:0000313" key="3">
    <source>
        <dbReference type="EMBL" id="TKA39623.1"/>
    </source>
</evidence>
<dbReference type="SUPFAM" id="SSF82708">
    <property type="entry name" value="R3H domain"/>
    <property type="match status" value="1"/>
</dbReference>
<dbReference type="EMBL" id="NAJP01000038">
    <property type="protein sequence ID" value="TKA39623.1"/>
    <property type="molecule type" value="Genomic_DNA"/>
</dbReference>
<dbReference type="SMART" id="SM00393">
    <property type="entry name" value="R3H"/>
    <property type="match status" value="1"/>
</dbReference>
<evidence type="ECO:0000313" key="4">
    <source>
        <dbReference type="Proteomes" id="UP000310066"/>
    </source>
</evidence>
<gene>
    <name evidence="3" type="ORF">B0A54_10179</name>
</gene>
<dbReference type="InterPro" id="IPR034078">
    <property type="entry name" value="NFX1_fam"/>
</dbReference>
<dbReference type="FunFam" id="3.30.1370.50:FF:000006">
    <property type="entry name" value="NF-X1 finger transcription factor"/>
    <property type="match status" value="1"/>
</dbReference>
<proteinExistence type="predicted"/>